<reference evidence="2 3" key="1">
    <citation type="submission" date="2021-03" db="EMBL/GenBank/DDBJ databases">
        <authorList>
            <person name="Grouzdev D.S."/>
        </authorList>
    </citation>
    <scope>NUCLEOTIDE SEQUENCE [LARGE SCALE GENOMIC DNA]</scope>
    <source>
        <strain evidence="2 3">M50-1</strain>
    </source>
</reference>
<dbReference type="Pfam" id="PF08241">
    <property type="entry name" value="Methyltransf_11"/>
    <property type="match status" value="1"/>
</dbReference>
<dbReference type="InterPro" id="IPR029063">
    <property type="entry name" value="SAM-dependent_MTases_sf"/>
</dbReference>
<dbReference type="CDD" id="cd02440">
    <property type="entry name" value="AdoMet_MTases"/>
    <property type="match status" value="1"/>
</dbReference>
<keyword evidence="3" id="KW-1185">Reference proteome</keyword>
<evidence type="ECO:0000259" key="1">
    <source>
        <dbReference type="Pfam" id="PF08241"/>
    </source>
</evidence>
<accession>A0ABS4DCY5</accession>
<dbReference type="SUPFAM" id="SSF53335">
    <property type="entry name" value="S-adenosyl-L-methionine-dependent methyltransferases"/>
    <property type="match status" value="1"/>
</dbReference>
<dbReference type="PANTHER" id="PTHR43591">
    <property type="entry name" value="METHYLTRANSFERASE"/>
    <property type="match status" value="1"/>
</dbReference>
<evidence type="ECO:0000313" key="2">
    <source>
        <dbReference type="EMBL" id="MBP1467305.1"/>
    </source>
</evidence>
<dbReference type="EMBL" id="SIJK02000031">
    <property type="protein sequence ID" value="MBP1467305.1"/>
    <property type="molecule type" value="Genomic_DNA"/>
</dbReference>
<dbReference type="GO" id="GO:0032259">
    <property type="term" value="P:methylation"/>
    <property type="evidence" value="ECO:0007669"/>
    <property type="project" value="UniProtKB-KW"/>
</dbReference>
<name>A0ABS4DCY5_9CHLR</name>
<dbReference type="InterPro" id="IPR013216">
    <property type="entry name" value="Methyltransf_11"/>
</dbReference>
<evidence type="ECO:0000313" key="3">
    <source>
        <dbReference type="Proteomes" id="UP001193081"/>
    </source>
</evidence>
<dbReference type="GO" id="GO:0008168">
    <property type="term" value="F:methyltransferase activity"/>
    <property type="evidence" value="ECO:0007669"/>
    <property type="project" value="UniProtKB-KW"/>
</dbReference>
<dbReference type="Proteomes" id="UP001193081">
    <property type="component" value="Unassembled WGS sequence"/>
</dbReference>
<dbReference type="RefSeq" id="WP_135479511.1">
    <property type="nucleotide sequence ID" value="NZ_SIJK02000031.1"/>
</dbReference>
<keyword evidence="2" id="KW-0808">Transferase</keyword>
<dbReference type="Gene3D" id="3.40.50.150">
    <property type="entry name" value="Vaccinia Virus protein VP39"/>
    <property type="match status" value="1"/>
</dbReference>
<comment type="caution">
    <text evidence="2">The sequence shown here is derived from an EMBL/GenBank/DDBJ whole genome shotgun (WGS) entry which is preliminary data.</text>
</comment>
<protein>
    <submittedName>
        <fullName evidence="2">Class I SAM-dependent methyltransferase</fullName>
    </submittedName>
</protein>
<sequence>MPFLSDYPRYALQMLRGERSAGERAQLADLQRDLAACIDLSYPRDILDLANGRLQPQYALLKATGHRVYGIDYVNRPAHSKTDLAYLVARQIYRLQQGLPPEPRQQRTLVCGDVGRLPFPDAAFDLVVSAAAFEHFLDVPAVVADLHRVLRPGGLAWIAVHLFSCITGGHNLTFTYPVNALPVGVEPWDHLRSRCQPFTVPLNEWRKDQYVAEFAHHLELIKIYCRTREGEQWLTPALEAELSAYTRDELTCGQLVIVARKTG</sequence>
<proteinExistence type="predicted"/>
<gene>
    <name evidence="2" type="ORF">EYB53_016450</name>
</gene>
<feature type="domain" description="Methyltransferase type 11" evidence="1">
    <location>
        <begin position="61"/>
        <end position="157"/>
    </location>
</feature>
<keyword evidence="2" id="KW-0489">Methyltransferase</keyword>
<organism evidence="2 3">
    <name type="scientific">Candidatus Chloroploca mongolica</name>
    <dbReference type="NCBI Taxonomy" id="2528176"/>
    <lineage>
        <taxon>Bacteria</taxon>
        <taxon>Bacillati</taxon>
        <taxon>Chloroflexota</taxon>
        <taxon>Chloroflexia</taxon>
        <taxon>Chloroflexales</taxon>
        <taxon>Chloroflexineae</taxon>
        <taxon>Oscillochloridaceae</taxon>
        <taxon>Candidatus Chloroploca</taxon>
    </lineage>
</organism>